<sequence>MALSRRALALLLLAATPAWASSDQERARRALREGRIRSLSEILAIVQPRLGGRVIEVELDEEDGRFVYEFKVMTPRGRVREVEVDAATGEILEIDD</sequence>
<evidence type="ECO:0000313" key="3">
    <source>
        <dbReference type="EMBL" id="MCW8087022.1"/>
    </source>
</evidence>
<evidence type="ECO:0000256" key="1">
    <source>
        <dbReference type="SAM" id="SignalP"/>
    </source>
</evidence>
<organism evidence="3 4">
    <name type="scientific">Sabulicella glaciei</name>
    <dbReference type="NCBI Taxonomy" id="2984948"/>
    <lineage>
        <taxon>Bacteria</taxon>
        <taxon>Pseudomonadati</taxon>
        <taxon>Pseudomonadota</taxon>
        <taxon>Alphaproteobacteria</taxon>
        <taxon>Acetobacterales</taxon>
        <taxon>Acetobacteraceae</taxon>
        <taxon>Sabulicella</taxon>
    </lineage>
</organism>
<dbReference type="RefSeq" id="WP_301591168.1">
    <property type="nucleotide sequence ID" value="NZ_JAPFQI010000013.1"/>
</dbReference>
<gene>
    <name evidence="3" type="ORF">OF850_15425</name>
</gene>
<protein>
    <submittedName>
        <fullName evidence="3">PepSY domain-containing protein</fullName>
    </submittedName>
</protein>
<dbReference type="Gene3D" id="3.10.450.40">
    <property type="match status" value="1"/>
</dbReference>
<proteinExistence type="predicted"/>
<dbReference type="Pfam" id="PF03413">
    <property type="entry name" value="PepSY"/>
    <property type="match status" value="1"/>
</dbReference>
<dbReference type="Proteomes" id="UP001526430">
    <property type="component" value="Unassembled WGS sequence"/>
</dbReference>
<dbReference type="EMBL" id="JAPFQI010000013">
    <property type="protein sequence ID" value="MCW8087022.1"/>
    <property type="molecule type" value="Genomic_DNA"/>
</dbReference>
<keyword evidence="4" id="KW-1185">Reference proteome</keyword>
<evidence type="ECO:0000313" key="4">
    <source>
        <dbReference type="Proteomes" id="UP001526430"/>
    </source>
</evidence>
<reference evidence="3 4" key="1">
    <citation type="submission" date="2022-10" db="EMBL/GenBank/DDBJ databases">
        <title>Roseococcus glaciei nov., sp. nov., isolated from glacier.</title>
        <authorList>
            <person name="Liu Q."/>
            <person name="Xin Y.-H."/>
        </authorList>
    </citation>
    <scope>NUCLEOTIDE SEQUENCE [LARGE SCALE GENOMIC DNA]</scope>
    <source>
        <strain evidence="3 4">MDT2-1-1</strain>
    </source>
</reference>
<feature type="chain" id="PRO_5046742676" evidence="1">
    <location>
        <begin position="21"/>
        <end position="96"/>
    </location>
</feature>
<feature type="domain" description="PepSY" evidence="2">
    <location>
        <begin position="38"/>
        <end position="94"/>
    </location>
</feature>
<dbReference type="InterPro" id="IPR025711">
    <property type="entry name" value="PepSY"/>
</dbReference>
<comment type="caution">
    <text evidence="3">The sequence shown here is derived from an EMBL/GenBank/DDBJ whole genome shotgun (WGS) entry which is preliminary data.</text>
</comment>
<keyword evidence="1" id="KW-0732">Signal</keyword>
<accession>A0ABT3NXX7</accession>
<name>A0ABT3NXX7_9PROT</name>
<evidence type="ECO:0000259" key="2">
    <source>
        <dbReference type="Pfam" id="PF03413"/>
    </source>
</evidence>
<feature type="signal peptide" evidence="1">
    <location>
        <begin position="1"/>
        <end position="20"/>
    </location>
</feature>